<dbReference type="InterPro" id="IPR000064">
    <property type="entry name" value="NLP_P60_dom"/>
</dbReference>
<keyword evidence="2" id="KW-0645">Protease</keyword>
<dbReference type="PROSITE" id="PS51935">
    <property type="entry name" value="NLPC_P60"/>
    <property type="match status" value="1"/>
</dbReference>
<reference evidence="6 7" key="1">
    <citation type="submission" date="2018-05" db="EMBL/GenBank/DDBJ databases">
        <title>Genomic Encyclopedia of Type Strains, Phase IV (KMG-IV): sequencing the most valuable type-strain genomes for metagenomic binning, comparative biology and taxonomic classification.</title>
        <authorList>
            <person name="Goeker M."/>
        </authorList>
    </citation>
    <scope>NUCLEOTIDE SEQUENCE [LARGE SCALE GENOMIC DNA]</scope>
    <source>
        <strain evidence="6 7">DSM 44704</strain>
    </source>
</reference>
<dbReference type="RefSeq" id="WP_246003251.1">
    <property type="nucleotide sequence ID" value="NZ_QJKF01000027.1"/>
</dbReference>
<evidence type="ECO:0000259" key="5">
    <source>
        <dbReference type="PROSITE" id="PS51935"/>
    </source>
</evidence>
<feature type="domain" description="NlpC/P60" evidence="5">
    <location>
        <begin position="218"/>
        <end position="353"/>
    </location>
</feature>
<accession>A0A318JNU5</accession>
<evidence type="ECO:0000313" key="7">
    <source>
        <dbReference type="Proteomes" id="UP000247569"/>
    </source>
</evidence>
<dbReference type="Gene3D" id="3.90.1720.10">
    <property type="entry name" value="endopeptidase domain like (from Nostoc punctiforme)"/>
    <property type="match status" value="1"/>
</dbReference>
<organism evidence="6 7">
    <name type="scientific">Nocardia tenerifensis</name>
    <dbReference type="NCBI Taxonomy" id="228006"/>
    <lineage>
        <taxon>Bacteria</taxon>
        <taxon>Bacillati</taxon>
        <taxon>Actinomycetota</taxon>
        <taxon>Actinomycetes</taxon>
        <taxon>Mycobacteriales</taxon>
        <taxon>Nocardiaceae</taxon>
        <taxon>Nocardia</taxon>
    </lineage>
</organism>
<dbReference type="InterPro" id="IPR051794">
    <property type="entry name" value="PG_Endopeptidase_C40"/>
</dbReference>
<evidence type="ECO:0000313" key="6">
    <source>
        <dbReference type="EMBL" id="PXX53452.1"/>
    </source>
</evidence>
<keyword evidence="3" id="KW-0378">Hydrolase</keyword>
<dbReference type="GO" id="GO:0006508">
    <property type="term" value="P:proteolysis"/>
    <property type="evidence" value="ECO:0007669"/>
    <property type="project" value="UniProtKB-KW"/>
</dbReference>
<dbReference type="EMBL" id="QJKF01000027">
    <property type="protein sequence ID" value="PXX53452.1"/>
    <property type="molecule type" value="Genomic_DNA"/>
</dbReference>
<comment type="similarity">
    <text evidence="1">Belongs to the peptidase C40 family.</text>
</comment>
<dbReference type="GO" id="GO:0008234">
    <property type="term" value="F:cysteine-type peptidase activity"/>
    <property type="evidence" value="ECO:0007669"/>
    <property type="project" value="UniProtKB-KW"/>
</dbReference>
<evidence type="ECO:0000256" key="2">
    <source>
        <dbReference type="ARBA" id="ARBA00022670"/>
    </source>
</evidence>
<comment type="caution">
    <text evidence="6">The sequence shown here is derived from an EMBL/GenBank/DDBJ whole genome shotgun (WGS) entry which is preliminary data.</text>
</comment>
<proteinExistence type="inferred from homology"/>
<gene>
    <name evidence="6" type="ORF">DFR70_12763</name>
</gene>
<dbReference type="AlphaFoldDB" id="A0A318JNU5"/>
<evidence type="ECO:0000256" key="4">
    <source>
        <dbReference type="ARBA" id="ARBA00022807"/>
    </source>
</evidence>
<dbReference type="Pfam" id="PF00877">
    <property type="entry name" value="NLPC_P60"/>
    <property type="match status" value="1"/>
</dbReference>
<evidence type="ECO:0000256" key="1">
    <source>
        <dbReference type="ARBA" id="ARBA00007074"/>
    </source>
</evidence>
<name>A0A318JNU5_9NOCA</name>
<evidence type="ECO:0000256" key="3">
    <source>
        <dbReference type="ARBA" id="ARBA00022801"/>
    </source>
</evidence>
<keyword evidence="4" id="KW-0788">Thiol protease</keyword>
<dbReference type="InterPro" id="IPR038765">
    <property type="entry name" value="Papain-like_cys_pep_sf"/>
</dbReference>
<dbReference type="PANTHER" id="PTHR47359:SF3">
    <property type="entry name" value="NLP_P60 DOMAIN-CONTAINING PROTEIN-RELATED"/>
    <property type="match status" value="1"/>
</dbReference>
<dbReference type="SUPFAM" id="SSF54001">
    <property type="entry name" value="Cysteine proteinases"/>
    <property type="match status" value="1"/>
</dbReference>
<dbReference type="Proteomes" id="UP000247569">
    <property type="component" value="Unassembled WGS sequence"/>
</dbReference>
<sequence>MAAPLVAALLTGVVVAAGIMLLGSEDTVATSPGCLPNIPRTARRDAPIEVAMPRPVGPASVAGYTDKQIAIARIAIEVGRQRGMPELGVTAALLAAAAESDFQNYANSTVPESLRYDHDIVGSDYDSVGPWQLRASIWGSVGMAQLMNPRYQANWFYDQLGKLPGWQQMPAAEIAQAVERSAVPSAYGRHAERVTQLLAALGNGTRAMRVGCVNSVTDGFGQRVLDAAHRWIGWPYVWGGGDEAGPTGGGFDCSGLTLHAIYVASEGRIRLPHYTQSQLAHPDALEVPLGQQRPGDLIFFTAPEQADSHHVAIYAGIIDGVESVLHAATFGVPVVYAPLAQWSKERWDIRRYGAGDEAVAAQAAGQRAPGPGH</sequence>
<protein>
    <submittedName>
        <fullName evidence="6">NlpC/P60 family protein</fullName>
    </submittedName>
</protein>
<dbReference type="PANTHER" id="PTHR47359">
    <property type="entry name" value="PEPTIDOGLYCAN DL-ENDOPEPTIDASE CWLO"/>
    <property type="match status" value="1"/>
</dbReference>
<keyword evidence="7" id="KW-1185">Reference proteome</keyword>